<evidence type="ECO:0000313" key="3">
    <source>
        <dbReference type="Proteomes" id="UP001344632"/>
    </source>
</evidence>
<name>A0ABU6GK13_9BACL</name>
<evidence type="ECO:0000313" key="2">
    <source>
        <dbReference type="EMBL" id="MEC0239050.1"/>
    </source>
</evidence>
<dbReference type="RefSeq" id="WP_326085958.1">
    <property type="nucleotide sequence ID" value="NZ_JARLKZ010000003.1"/>
</dbReference>
<dbReference type="Proteomes" id="UP001344632">
    <property type="component" value="Unassembled WGS sequence"/>
</dbReference>
<protein>
    <recommendedName>
        <fullName evidence="1">DUF7662 domain-containing protein</fullName>
    </recommendedName>
</protein>
<evidence type="ECO:0000259" key="1">
    <source>
        <dbReference type="Pfam" id="PF24698"/>
    </source>
</evidence>
<dbReference type="EMBL" id="JARLKZ010000003">
    <property type="protein sequence ID" value="MEC0239050.1"/>
    <property type="molecule type" value="Genomic_DNA"/>
</dbReference>
<gene>
    <name evidence="2" type="ORF">P4H66_04085</name>
</gene>
<proteinExistence type="predicted"/>
<comment type="caution">
    <text evidence="2">The sequence shown here is derived from an EMBL/GenBank/DDBJ whole genome shotgun (WGS) entry which is preliminary data.</text>
</comment>
<keyword evidence="3" id="KW-1185">Reference proteome</keyword>
<dbReference type="Pfam" id="PF24698">
    <property type="entry name" value="DUF7662"/>
    <property type="match status" value="1"/>
</dbReference>
<feature type="domain" description="DUF7662" evidence="1">
    <location>
        <begin position="8"/>
        <end position="69"/>
    </location>
</feature>
<reference evidence="2 3" key="1">
    <citation type="submission" date="2023-03" db="EMBL/GenBank/DDBJ databases">
        <title>Bacillus Genome Sequencing.</title>
        <authorList>
            <person name="Dunlap C."/>
        </authorList>
    </citation>
    <scope>NUCLEOTIDE SEQUENCE [LARGE SCALE GENOMIC DNA]</scope>
    <source>
        <strain evidence="2 3">BD-525</strain>
    </source>
</reference>
<organism evidence="2 3">
    <name type="scientific">Paenibacillus dokdonensis</name>
    <dbReference type="NCBI Taxonomy" id="2567944"/>
    <lineage>
        <taxon>Bacteria</taxon>
        <taxon>Bacillati</taxon>
        <taxon>Bacillota</taxon>
        <taxon>Bacilli</taxon>
        <taxon>Bacillales</taxon>
        <taxon>Paenibacillaceae</taxon>
        <taxon>Paenibacillus</taxon>
    </lineage>
</organism>
<sequence>MSKRHSKYEPLYKFLKSKNPKRLVMTFIEVEDVLGSSLPVSASKYMAWWDGSSQHTQAYSWTKAGYKANPNLSENKVEFVKYELL</sequence>
<accession>A0ABU6GK13</accession>
<dbReference type="InterPro" id="IPR056079">
    <property type="entry name" value="DUF7662"/>
</dbReference>